<dbReference type="Proteomes" id="UP000008281">
    <property type="component" value="Unassembled WGS sequence"/>
</dbReference>
<sequence length="333" mass="37891">MSNINVKNKSKSPHLFIEWFSYFLSVRTFSIKIEDFTDTSITQIPSGVPQGLVSGPLLFLIFINDLLLDLARIPFLHVSAFADDIKIFSSNPVAIQNGIDLIENWSSANSPPLAHTKTSLLRPEPNNASFPYSIAGHPNETFESVRDLGLIPDSSLKFKSHINKTISSALLRSKQLLNAFKSTSPQFYIFLFKCYVLLIIEYCSVVYSPPPTSKLSLSLETPPRFFTRKIFHRCNLTYSSYSDRLAQLNLFSMRHRRLQAQLLLLYKFLSGTSYYPNLDSYVRFSCSTRRPMNLVSIKPNCSDFFSHTVPFWNAIAAQTSYFLPPAEFCTLIM</sequence>
<dbReference type="AlphaFoldDB" id="E3N184"/>
<evidence type="ECO:0000313" key="3">
    <source>
        <dbReference type="Proteomes" id="UP000008281"/>
    </source>
</evidence>
<proteinExistence type="predicted"/>
<dbReference type="InParanoid" id="E3N184"/>
<dbReference type="STRING" id="31234.E3N184"/>
<dbReference type="PANTHER" id="PTHR33332">
    <property type="entry name" value="REVERSE TRANSCRIPTASE DOMAIN-CONTAINING PROTEIN"/>
    <property type="match status" value="1"/>
</dbReference>
<dbReference type="OMA" id="PYSIAGH"/>
<dbReference type="HOGENOM" id="CLU_000680_13_4_1"/>
<dbReference type="EMBL" id="DS268507">
    <property type="protein sequence ID" value="EFO83109.1"/>
    <property type="molecule type" value="Genomic_DNA"/>
</dbReference>
<protein>
    <recommendedName>
        <fullName evidence="1">Reverse transcriptase domain-containing protein</fullName>
    </recommendedName>
</protein>
<dbReference type="SUPFAM" id="SSF56672">
    <property type="entry name" value="DNA/RNA polymerases"/>
    <property type="match status" value="1"/>
</dbReference>
<evidence type="ECO:0000313" key="2">
    <source>
        <dbReference type="EMBL" id="EFO83109.1"/>
    </source>
</evidence>
<keyword evidence="3" id="KW-1185">Reference proteome</keyword>
<dbReference type="PROSITE" id="PS50878">
    <property type="entry name" value="RT_POL"/>
    <property type="match status" value="1"/>
</dbReference>
<dbReference type="PRINTS" id="PR01345">
    <property type="entry name" value="CERVTRCPTASE"/>
</dbReference>
<dbReference type="eggNOG" id="KOG1075">
    <property type="taxonomic scope" value="Eukaryota"/>
</dbReference>
<feature type="domain" description="Reverse transcriptase" evidence="1">
    <location>
        <begin position="1"/>
        <end position="134"/>
    </location>
</feature>
<name>E3N184_CAERE</name>
<dbReference type="InterPro" id="IPR043502">
    <property type="entry name" value="DNA/RNA_pol_sf"/>
</dbReference>
<evidence type="ECO:0000259" key="1">
    <source>
        <dbReference type="PROSITE" id="PS50878"/>
    </source>
</evidence>
<accession>E3N184</accession>
<dbReference type="InterPro" id="IPR000477">
    <property type="entry name" value="RT_dom"/>
</dbReference>
<dbReference type="Pfam" id="PF00078">
    <property type="entry name" value="RVT_1"/>
    <property type="match status" value="1"/>
</dbReference>
<reference evidence="2" key="1">
    <citation type="submission" date="2007-07" db="EMBL/GenBank/DDBJ databases">
        <title>PCAP assembly of the Caenorhabditis remanei genome.</title>
        <authorList>
            <consortium name="The Caenorhabditis remanei Sequencing Consortium"/>
            <person name="Wilson R.K."/>
        </authorList>
    </citation>
    <scope>NUCLEOTIDE SEQUENCE [LARGE SCALE GENOMIC DNA]</scope>
    <source>
        <strain evidence="2">PB4641</strain>
    </source>
</reference>
<organism evidence="3">
    <name type="scientific">Caenorhabditis remanei</name>
    <name type="common">Caenorhabditis vulgaris</name>
    <dbReference type="NCBI Taxonomy" id="31234"/>
    <lineage>
        <taxon>Eukaryota</taxon>
        <taxon>Metazoa</taxon>
        <taxon>Ecdysozoa</taxon>
        <taxon>Nematoda</taxon>
        <taxon>Chromadorea</taxon>
        <taxon>Rhabditida</taxon>
        <taxon>Rhabditina</taxon>
        <taxon>Rhabditomorpha</taxon>
        <taxon>Rhabditoidea</taxon>
        <taxon>Rhabditidae</taxon>
        <taxon>Peloderinae</taxon>
        <taxon>Caenorhabditis</taxon>
    </lineage>
</organism>
<gene>
    <name evidence="2" type="ORF">CRE_13013</name>
</gene>
<dbReference type="OrthoDB" id="10056483at2759"/>